<dbReference type="SUPFAM" id="SSF56112">
    <property type="entry name" value="Protein kinase-like (PK-like)"/>
    <property type="match status" value="1"/>
</dbReference>
<evidence type="ECO:0000256" key="1">
    <source>
        <dbReference type="SAM" id="MobiDB-lite"/>
    </source>
</evidence>
<dbReference type="CDD" id="cd05120">
    <property type="entry name" value="APH_ChoK_like"/>
    <property type="match status" value="1"/>
</dbReference>
<evidence type="ECO:0000259" key="2">
    <source>
        <dbReference type="Pfam" id="PF01636"/>
    </source>
</evidence>
<dbReference type="Gene3D" id="3.90.1200.10">
    <property type="match status" value="1"/>
</dbReference>
<dbReference type="Pfam" id="PF01636">
    <property type="entry name" value="APH"/>
    <property type="match status" value="1"/>
</dbReference>
<name>A0A067TCN5_GALM3</name>
<dbReference type="STRING" id="685588.A0A067TCN5"/>
<dbReference type="AlphaFoldDB" id="A0A067TCN5"/>
<dbReference type="InterPro" id="IPR002575">
    <property type="entry name" value="Aminoglycoside_PTrfase"/>
</dbReference>
<dbReference type="PANTHER" id="PTHR21310:SF15">
    <property type="entry name" value="AMINOGLYCOSIDE PHOSPHOTRANSFERASE DOMAIN-CONTAINING PROTEIN"/>
    <property type="match status" value="1"/>
</dbReference>
<dbReference type="InterPro" id="IPR051678">
    <property type="entry name" value="AGP_Transferase"/>
</dbReference>
<organism evidence="3 4">
    <name type="scientific">Galerina marginata (strain CBS 339.88)</name>
    <dbReference type="NCBI Taxonomy" id="685588"/>
    <lineage>
        <taxon>Eukaryota</taxon>
        <taxon>Fungi</taxon>
        <taxon>Dikarya</taxon>
        <taxon>Basidiomycota</taxon>
        <taxon>Agaricomycotina</taxon>
        <taxon>Agaricomycetes</taxon>
        <taxon>Agaricomycetidae</taxon>
        <taxon>Agaricales</taxon>
        <taxon>Agaricineae</taxon>
        <taxon>Strophariaceae</taxon>
        <taxon>Galerina</taxon>
    </lineage>
</organism>
<accession>A0A067TCN5</accession>
<proteinExistence type="predicted"/>
<sequence>MLEKEDIRDKLEDTESGYVHSVPPDPRRLDPLDNSRIVEEGCLGITQEKKYYEFLDPNGSVFVKRNLTPSEYLVNLAGNLVLPIMCPERIKNEIATIKFIQSNTTIPTPNIRCSFEDNGRIYIITDIVPGVAMSQLEEHQKPTVVKELEGYIEQMHALKSKKMGGVCGDVIFPYRFENLWPQYEGLKVRDADTPEFVLCHNDLSQYNIIVDQETLKINAILDWEYAGFFPPEFDSPFYRRLGHSGALEGEEDDVPKLWKVVEHWRV</sequence>
<dbReference type="PANTHER" id="PTHR21310">
    <property type="entry name" value="AMINOGLYCOSIDE PHOSPHOTRANSFERASE-RELATED-RELATED"/>
    <property type="match status" value="1"/>
</dbReference>
<feature type="region of interest" description="Disordered" evidence="1">
    <location>
        <begin position="1"/>
        <end position="31"/>
    </location>
</feature>
<protein>
    <recommendedName>
        <fullName evidence="2">Aminoglycoside phosphotransferase domain-containing protein</fullName>
    </recommendedName>
</protein>
<dbReference type="EMBL" id="KL142371">
    <property type="protein sequence ID" value="KDR80935.1"/>
    <property type="molecule type" value="Genomic_DNA"/>
</dbReference>
<feature type="domain" description="Aminoglycoside phosphotransferase" evidence="2">
    <location>
        <begin position="88"/>
        <end position="234"/>
    </location>
</feature>
<evidence type="ECO:0000313" key="4">
    <source>
        <dbReference type="Proteomes" id="UP000027222"/>
    </source>
</evidence>
<dbReference type="HOGENOM" id="CLU_069864_1_0_1"/>
<dbReference type="Proteomes" id="UP000027222">
    <property type="component" value="Unassembled WGS sequence"/>
</dbReference>
<dbReference type="OrthoDB" id="8300194at2759"/>
<evidence type="ECO:0000313" key="3">
    <source>
        <dbReference type="EMBL" id="KDR80935.1"/>
    </source>
</evidence>
<dbReference type="InterPro" id="IPR011009">
    <property type="entry name" value="Kinase-like_dom_sf"/>
</dbReference>
<feature type="compositionally biased region" description="Basic and acidic residues" evidence="1">
    <location>
        <begin position="1"/>
        <end position="13"/>
    </location>
</feature>
<gene>
    <name evidence="3" type="ORF">GALMADRAFT_222534</name>
</gene>
<keyword evidence="4" id="KW-1185">Reference proteome</keyword>
<reference evidence="4" key="1">
    <citation type="journal article" date="2014" name="Proc. Natl. Acad. Sci. U.S.A.">
        <title>Extensive sampling of basidiomycete genomes demonstrates inadequacy of the white-rot/brown-rot paradigm for wood decay fungi.</title>
        <authorList>
            <person name="Riley R."/>
            <person name="Salamov A.A."/>
            <person name="Brown D.W."/>
            <person name="Nagy L.G."/>
            <person name="Floudas D."/>
            <person name="Held B.W."/>
            <person name="Levasseur A."/>
            <person name="Lombard V."/>
            <person name="Morin E."/>
            <person name="Otillar R."/>
            <person name="Lindquist E.A."/>
            <person name="Sun H."/>
            <person name="LaButti K.M."/>
            <person name="Schmutz J."/>
            <person name="Jabbour D."/>
            <person name="Luo H."/>
            <person name="Baker S.E."/>
            <person name="Pisabarro A.G."/>
            <person name="Walton J.D."/>
            <person name="Blanchette R.A."/>
            <person name="Henrissat B."/>
            <person name="Martin F."/>
            <person name="Cullen D."/>
            <person name="Hibbett D.S."/>
            <person name="Grigoriev I.V."/>
        </authorList>
    </citation>
    <scope>NUCLEOTIDE SEQUENCE [LARGE SCALE GENOMIC DNA]</scope>
    <source>
        <strain evidence="4">CBS 339.88</strain>
    </source>
</reference>